<keyword evidence="3" id="KW-0238">DNA-binding</keyword>
<evidence type="ECO:0000256" key="2">
    <source>
        <dbReference type="ARBA" id="ARBA00023082"/>
    </source>
</evidence>
<reference evidence="8 9" key="1">
    <citation type="journal article" date="2015" name="Genome Biol. Evol.">
        <title>Characterization of Three Mycobacterium spp. with Potential Use in Bioremediation by Genome Sequencing and Comparative Genomics.</title>
        <authorList>
            <person name="Das S."/>
            <person name="Pettersson B.M."/>
            <person name="Behra P.R."/>
            <person name="Ramesh M."/>
            <person name="Dasgupta S."/>
            <person name="Bhattacharya A."/>
            <person name="Kirsebom L.A."/>
        </authorList>
    </citation>
    <scope>NUCLEOTIDE SEQUENCE [LARGE SCALE GENOMIC DNA]</scope>
    <source>
        <strain evidence="8 9">DSM 44219</strain>
    </source>
</reference>
<evidence type="ECO:0000259" key="5">
    <source>
        <dbReference type="Pfam" id="PF04539"/>
    </source>
</evidence>
<dbReference type="Pfam" id="PF04539">
    <property type="entry name" value="Sigma70_r3"/>
    <property type="match status" value="1"/>
</dbReference>
<dbReference type="SUPFAM" id="SSF88659">
    <property type="entry name" value="Sigma3 and sigma4 domains of RNA polymerase sigma factors"/>
    <property type="match status" value="2"/>
</dbReference>
<keyword evidence="2" id="KW-0731">Sigma factor</keyword>
<dbReference type="Gene3D" id="1.20.120.1810">
    <property type="match status" value="1"/>
</dbReference>
<comment type="caution">
    <text evidence="8">The sequence shown here is derived from an EMBL/GenBank/DDBJ whole genome shotgun (WGS) entry which is preliminary data.</text>
</comment>
<evidence type="ECO:0000313" key="9">
    <source>
        <dbReference type="Proteomes" id="UP000036176"/>
    </source>
</evidence>
<dbReference type="EMBL" id="JYNX01000022">
    <property type="protein sequence ID" value="KMO83582.1"/>
    <property type="molecule type" value="Genomic_DNA"/>
</dbReference>
<organism evidence="8 9">
    <name type="scientific">Mycolicibacterium chubuense</name>
    <name type="common">Mycobacterium chubuense</name>
    <dbReference type="NCBI Taxonomy" id="1800"/>
    <lineage>
        <taxon>Bacteria</taxon>
        <taxon>Bacillati</taxon>
        <taxon>Actinomycetota</taxon>
        <taxon>Actinomycetes</taxon>
        <taxon>Mycobacteriales</taxon>
        <taxon>Mycobacteriaceae</taxon>
        <taxon>Mycolicibacterium</taxon>
    </lineage>
</organism>
<dbReference type="PRINTS" id="PR00046">
    <property type="entry name" value="SIGMA70FCT"/>
</dbReference>
<evidence type="ECO:0000256" key="4">
    <source>
        <dbReference type="ARBA" id="ARBA00023163"/>
    </source>
</evidence>
<dbReference type="GO" id="GO:0003677">
    <property type="term" value="F:DNA binding"/>
    <property type="evidence" value="ECO:0007669"/>
    <property type="project" value="UniProtKB-KW"/>
</dbReference>
<evidence type="ECO:0000259" key="6">
    <source>
        <dbReference type="Pfam" id="PF04542"/>
    </source>
</evidence>
<name>A0A0J6WPH5_MYCCU</name>
<keyword evidence="9" id="KW-1185">Reference proteome</keyword>
<dbReference type="CDD" id="cd06171">
    <property type="entry name" value="Sigma70_r4"/>
    <property type="match status" value="1"/>
</dbReference>
<dbReference type="PANTHER" id="PTHR30385:SF4">
    <property type="entry name" value="RNA POLYMERASE SIGMA-E FACTOR"/>
    <property type="match status" value="1"/>
</dbReference>
<dbReference type="PANTHER" id="PTHR30385">
    <property type="entry name" value="SIGMA FACTOR F FLAGELLAR"/>
    <property type="match status" value="1"/>
</dbReference>
<dbReference type="InterPro" id="IPR007627">
    <property type="entry name" value="RNA_pol_sigma70_r2"/>
</dbReference>
<dbReference type="InterPro" id="IPR007624">
    <property type="entry name" value="RNA_pol_sigma70_r3"/>
</dbReference>
<dbReference type="Gene3D" id="1.20.140.160">
    <property type="match status" value="1"/>
</dbReference>
<dbReference type="PATRIC" id="fig|1800.3.peg.1152"/>
<dbReference type="GO" id="GO:0016987">
    <property type="term" value="F:sigma factor activity"/>
    <property type="evidence" value="ECO:0007669"/>
    <property type="project" value="UniProtKB-KW"/>
</dbReference>
<protein>
    <submittedName>
        <fullName evidence="8">RNA polymerase sigma factor SigF</fullName>
    </submittedName>
</protein>
<dbReference type="AlphaFoldDB" id="A0A0J6WPH5"/>
<dbReference type="NCBIfam" id="TIGR02980">
    <property type="entry name" value="SigBFG"/>
    <property type="match status" value="1"/>
</dbReference>
<dbReference type="InterPro" id="IPR014322">
    <property type="entry name" value="RNA_pol_sigma-B/F/G"/>
</dbReference>
<dbReference type="InterPro" id="IPR013325">
    <property type="entry name" value="RNA_pol_sigma_r2"/>
</dbReference>
<dbReference type="InterPro" id="IPR014284">
    <property type="entry name" value="RNA_pol_sigma-70_dom"/>
</dbReference>
<accession>A0A0J6WPH5</accession>
<dbReference type="InterPro" id="IPR007630">
    <property type="entry name" value="RNA_pol_sigma70_r4"/>
</dbReference>
<dbReference type="NCBIfam" id="TIGR02937">
    <property type="entry name" value="sigma70-ECF"/>
    <property type="match status" value="1"/>
</dbReference>
<dbReference type="SUPFAM" id="SSF88946">
    <property type="entry name" value="Sigma2 domain of RNA polymerase sigma factors"/>
    <property type="match status" value="1"/>
</dbReference>
<feature type="domain" description="RNA polymerase sigma-70 region 4" evidence="7">
    <location>
        <begin position="209"/>
        <end position="255"/>
    </location>
</feature>
<keyword evidence="4" id="KW-0804">Transcription</keyword>
<proteinExistence type="predicted"/>
<dbReference type="InterPro" id="IPR013324">
    <property type="entry name" value="RNA_pol_sigma_r3/r4-like"/>
</dbReference>
<sequence length="259" mass="29013">MIVDMTVTYETDDEYADVPDMFRSLRAAAEDSSGFTAQHEQIVTRCLPLADNIAHRYSNRGQDLDDLIQVARLGLLQAVNRFDPQSGSSFTAYAVPTIIGEVRRYFRDRTWPMSVPRRMKDHHTEIAKAIPEMMQHLGRAPSVTELAGFLGVDRDAVIEGIIASDARSLRSLDQPLGHDTTTTAADTVGCEDERLQAVTDRESVRPLVAGLPERERAILLMRFFEGQTQSQIAQRLGLSQMHVSRLLTKTLGKLRSQLF</sequence>
<gene>
    <name evidence="8" type="primary">sigF_3</name>
    <name evidence="8" type="ORF">MCHUDSM44219_01146</name>
</gene>
<evidence type="ECO:0000313" key="8">
    <source>
        <dbReference type="EMBL" id="KMO83582.1"/>
    </source>
</evidence>
<dbReference type="Proteomes" id="UP000036176">
    <property type="component" value="Unassembled WGS sequence"/>
</dbReference>
<dbReference type="GO" id="GO:0006352">
    <property type="term" value="P:DNA-templated transcription initiation"/>
    <property type="evidence" value="ECO:0007669"/>
    <property type="project" value="InterPro"/>
</dbReference>
<feature type="domain" description="RNA polymerase sigma-70 region 3" evidence="5">
    <location>
        <begin position="125"/>
        <end position="188"/>
    </location>
</feature>
<dbReference type="Pfam" id="PF04542">
    <property type="entry name" value="Sigma70_r2"/>
    <property type="match status" value="1"/>
</dbReference>
<dbReference type="InterPro" id="IPR000943">
    <property type="entry name" value="RNA_pol_sigma70"/>
</dbReference>
<evidence type="ECO:0000256" key="1">
    <source>
        <dbReference type="ARBA" id="ARBA00023015"/>
    </source>
</evidence>
<dbReference type="RefSeq" id="WP_048417242.1">
    <property type="nucleotide sequence ID" value="NZ_JYNX01000022.1"/>
</dbReference>
<dbReference type="OrthoDB" id="9804285at2"/>
<evidence type="ECO:0000259" key="7">
    <source>
        <dbReference type="Pfam" id="PF04545"/>
    </source>
</evidence>
<feature type="domain" description="RNA polymerase sigma-70 region 2" evidence="6">
    <location>
        <begin position="43"/>
        <end position="111"/>
    </location>
</feature>
<evidence type="ECO:0000256" key="3">
    <source>
        <dbReference type="ARBA" id="ARBA00023125"/>
    </source>
</evidence>
<keyword evidence="1" id="KW-0805">Transcription regulation</keyword>
<dbReference type="Pfam" id="PF04545">
    <property type="entry name" value="Sigma70_r4"/>
    <property type="match status" value="1"/>
</dbReference>